<dbReference type="STRING" id="1447875.A0A2B7WJ33"/>
<keyword evidence="2" id="KW-1185">Reference proteome</keyword>
<organism evidence="1 2">
    <name type="scientific">Helicocarpus griseus UAMH5409</name>
    <dbReference type="NCBI Taxonomy" id="1447875"/>
    <lineage>
        <taxon>Eukaryota</taxon>
        <taxon>Fungi</taxon>
        <taxon>Dikarya</taxon>
        <taxon>Ascomycota</taxon>
        <taxon>Pezizomycotina</taxon>
        <taxon>Eurotiomycetes</taxon>
        <taxon>Eurotiomycetidae</taxon>
        <taxon>Onygenales</taxon>
        <taxon>Ajellomycetaceae</taxon>
        <taxon>Helicocarpus</taxon>
    </lineage>
</organism>
<dbReference type="Proteomes" id="UP000223968">
    <property type="component" value="Unassembled WGS sequence"/>
</dbReference>
<gene>
    <name evidence="1" type="ORF">AJ79_09567</name>
</gene>
<dbReference type="AlphaFoldDB" id="A0A2B7WJ33"/>
<dbReference type="EMBL" id="PDNB01000278">
    <property type="protein sequence ID" value="PGG96507.1"/>
    <property type="molecule type" value="Genomic_DNA"/>
</dbReference>
<accession>A0A2B7WJ33</accession>
<sequence>MCSLTIKQEEEIVDNLAFLFYHYNPESYNMELFFWEIIKLDFSQILTQLRLGRKYPINKSHTVKLHRVLHQYSLTQIEPTELAAIQEKSNVFLNLYRQLKISSASQLCSEMWDVMKQLLKLSHKLAQSCSLATTLDQSSLDAVEKDTLLN</sequence>
<name>A0A2B7WJ33_9EURO</name>
<reference evidence="1 2" key="1">
    <citation type="submission" date="2017-10" db="EMBL/GenBank/DDBJ databases">
        <title>Comparative genomics in systemic dimorphic fungi from Ajellomycetaceae.</title>
        <authorList>
            <person name="Munoz J.F."/>
            <person name="Mcewen J.G."/>
            <person name="Clay O.K."/>
            <person name="Cuomo C.A."/>
        </authorList>
    </citation>
    <scope>NUCLEOTIDE SEQUENCE [LARGE SCALE GENOMIC DNA]</scope>
    <source>
        <strain evidence="1 2">UAMH5409</strain>
    </source>
</reference>
<proteinExistence type="predicted"/>
<comment type="caution">
    <text evidence="1">The sequence shown here is derived from an EMBL/GenBank/DDBJ whole genome shotgun (WGS) entry which is preliminary data.</text>
</comment>
<protein>
    <submittedName>
        <fullName evidence="1">Uncharacterized protein</fullName>
    </submittedName>
</protein>
<dbReference type="OrthoDB" id="4851849at2759"/>
<evidence type="ECO:0000313" key="1">
    <source>
        <dbReference type="EMBL" id="PGG96507.1"/>
    </source>
</evidence>
<evidence type="ECO:0000313" key="2">
    <source>
        <dbReference type="Proteomes" id="UP000223968"/>
    </source>
</evidence>